<proteinExistence type="predicted"/>
<gene>
    <name evidence="1" type="ORF">CLIB1444_02S15280</name>
</gene>
<evidence type="ECO:0000313" key="2">
    <source>
        <dbReference type="Proteomes" id="UP001152531"/>
    </source>
</evidence>
<evidence type="ECO:0000313" key="1">
    <source>
        <dbReference type="EMBL" id="CAH6719732.1"/>
    </source>
</evidence>
<name>A0ACA9Y515_9ASCO</name>
<sequence>MENILKPISPNKSSGRHFSLKNDTMDENFKQVFDQLYNIEVASKQSQVDLSQLVDRSKNNNENLKKLLESLVNSNINARDIIDPIIDELKELHLDHKSQSLLSDILTRLNSENNKEDLRALLIEIRDKQHIITKTNDLERNYDTLQSKYTKLEEKYQQLCKMYDSKYENLKDLRSQYDELLNDCKENVQPDYKKLDNIQQLHDLKLRSGKKTVEKKRIVSTNI</sequence>
<organism evidence="1 2">
    <name type="scientific">[Candida] jaroonii</name>
    <dbReference type="NCBI Taxonomy" id="467808"/>
    <lineage>
        <taxon>Eukaryota</taxon>
        <taxon>Fungi</taxon>
        <taxon>Dikarya</taxon>
        <taxon>Ascomycota</taxon>
        <taxon>Saccharomycotina</taxon>
        <taxon>Pichiomycetes</taxon>
        <taxon>Debaryomycetaceae</taxon>
        <taxon>Yamadazyma</taxon>
    </lineage>
</organism>
<keyword evidence="2" id="KW-1185">Reference proteome</keyword>
<protein>
    <submittedName>
        <fullName evidence="1">Uncharacterized protein</fullName>
    </submittedName>
</protein>
<accession>A0ACA9Y515</accession>
<dbReference type="EMBL" id="CALSDN010000002">
    <property type="protein sequence ID" value="CAH6719732.1"/>
    <property type="molecule type" value="Genomic_DNA"/>
</dbReference>
<comment type="caution">
    <text evidence="1">The sequence shown here is derived from an EMBL/GenBank/DDBJ whole genome shotgun (WGS) entry which is preliminary data.</text>
</comment>
<reference evidence="1" key="1">
    <citation type="submission" date="2022-06" db="EMBL/GenBank/DDBJ databases">
        <authorList>
            <person name="Legras J.-L."/>
            <person name="Devillers H."/>
            <person name="Grondin C."/>
        </authorList>
    </citation>
    <scope>NUCLEOTIDE SEQUENCE</scope>
    <source>
        <strain evidence="1">CLIB 1444</strain>
    </source>
</reference>
<dbReference type="Proteomes" id="UP001152531">
    <property type="component" value="Unassembled WGS sequence"/>
</dbReference>